<dbReference type="PROSITE" id="PS51257">
    <property type="entry name" value="PROKAR_LIPOPROTEIN"/>
    <property type="match status" value="1"/>
</dbReference>
<dbReference type="AlphaFoldDB" id="A0A229SZW9"/>
<name>A0A229SZW9_9PSEU</name>
<accession>A0A229SZW9</accession>
<evidence type="ECO:0000313" key="1">
    <source>
        <dbReference type="EMBL" id="OXM64029.1"/>
    </source>
</evidence>
<organism evidence="1 2">
    <name type="scientific">Amycolatopsis vastitatis</name>
    <dbReference type="NCBI Taxonomy" id="1905142"/>
    <lineage>
        <taxon>Bacteria</taxon>
        <taxon>Bacillati</taxon>
        <taxon>Actinomycetota</taxon>
        <taxon>Actinomycetes</taxon>
        <taxon>Pseudonocardiales</taxon>
        <taxon>Pseudonocardiaceae</taxon>
        <taxon>Amycolatopsis</taxon>
    </lineage>
</organism>
<protein>
    <recommendedName>
        <fullName evidence="3">GerMN domain-containing protein</fullName>
    </recommendedName>
</protein>
<comment type="caution">
    <text evidence="1">The sequence shown here is derived from an EMBL/GenBank/DDBJ whole genome shotgun (WGS) entry which is preliminary data.</text>
</comment>
<dbReference type="OrthoDB" id="3626700at2"/>
<dbReference type="RefSeq" id="WP_093950398.1">
    <property type="nucleotide sequence ID" value="NZ_NMUL01000030.1"/>
</dbReference>
<sequence length="159" mass="16546">MKRICSAATVFLLAGCGVQSSEVADGGEAPTGVAPGMTLYLVDAHEQLRPELRQTGHLGSISDALALLLSVPSGSDLHTEIAPTPVTRVSVTPTTGVLQLSVPLTIHDVTPLGIDQIVCTALGVHVQAGGDRHTKVQVRFVQPTPESDPARTCPLITAR</sequence>
<keyword evidence="2" id="KW-1185">Reference proteome</keyword>
<proteinExistence type="predicted"/>
<dbReference type="EMBL" id="NMUL01000030">
    <property type="protein sequence ID" value="OXM64029.1"/>
    <property type="molecule type" value="Genomic_DNA"/>
</dbReference>
<evidence type="ECO:0008006" key="3">
    <source>
        <dbReference type="Google" id="ProtNLM"/>
    </source>
</evidence>
<gene>
    <name evidence="1" type="ORF">CF165_27125</name>
</gene>
<reference evidence="2" key="1">
    <citation type="submission" date="2017-07" db="EMBL/GenBank/DDBJ databases">
        <title>Comparative genome mining reveals phylogenetic distribution patterns of secondary metabolites in Amycolatopsis.</title>
        <authorList>
            <person name="Adamek M."/>
            <person name="Alanjary M."/>
            <person name="Sales-Ortells H."/>
            <person name="Goodfellow M."/>
            <person name="Bull A.T."/>
            <person name="Kalinowski J."/>
            <person name="Ziemert N."/>
        </authorList>
    </citation>
    <scope>NUCLEOTIDE SEQUENCE [LARGE SCALE GENOMIC DNA]</scope>
    <source>
        <strain evidence="2">H5</strain>
    </source>
</reference>
<evidence type="ECO:0000313" key="2">
    <source>
        <dbReference type="Proteomes" id="UP000215199"/>
    </source>
</evidence>
<dbReference type="Proteomes" id="UP000215199">
    <property type="component" value="Unassembled WGS sequence"/>
</dbReference>